<organism evidence="1 2">
    <name type="scientific">Salinisphaera japonica YTM-1</name>
    <dbReference type="NCBI Taxonomy" id="1209778"/>
    <lineage>
        <taxon>Bacteria</taxon>
        <taxon>Pseudomonadati</taxon>
        <taxon>Pseudomonadota</taxon>
        <taxon>Gammaproteobacteria</taxon>
        <taxon>Salinisphaerales</taxon>
        <taxon>Salinisphaeraceae</taxon>
        <taxon>Salinisphaera</taxon>
    </lineage>
</organism>
<dbReference type="AlphaFoldDB" id="A0A423PZ42"/>
<comment type="caution">
    <text evidence="1">The sequence shown here is derived from an EMBL/GenBank/DDBJ whole genome shotgun (WGS) entry which is preliminary data.</text>
</comment>
<evidence type="ECO:0000313" key="2">
    <source>
        <dbReference type="Proteomes" id="UP000285310"/>
    </source>
</evidence>
<accession>A0A423PZ42</accession>
<proteinExistence type="predicted"/>
<sequence length="41" mass="4179">MDADETQMAGSIADIADAAANNASGKSVFYLSCLLTVISVN</sequence>
<dbReference type="InParanoid" id="A0A423PZ42"/>
<protein>
    <submittedName>
        <fullName evidence="1">Uncharacterized protein</fullName>
    </submittedName>
</protein>
<dbReference type="Proteomes" id="UP000285310">
    <property type="component" value="Unassembled WGS sequence"/>
</dbReference>
<keyword evidence="2" id="KW-1185">Reference proteome</keyword>
<name>A0A423PZ42_9GAMM</name>
<gene>
    <name evidence="1" type="ORF">SAJA_04100</name>
</gene>
<dbReference type="EMBL" id="AYKG01000009">
    <property type="protein sequence ID" value="ROO30874.1"/>
    <property type="molecule type" value="Genomic_DNA"/>
</dbReference>
<reference evidence="1 2" key="1">
    <citation type="submission" date="2013-10" db="EMBL/GenBank/DDBJ databases">
        <title>Salinisphaera japonica YTM-1 Genome Sequencing.</title>
        <authorList>
            <person name="Lai Q."/>
            <person name="Li C."/>
            <person name="Shao Z."/>
        </authorList>
    </citation>
    <scope>NUCLEOTIDE SEQUENCE [LARGE SCALE GENOMIC DNA]</scope>
    <source>
        <strain evidence="1 2">YTM-1</strain>
    </source>
</reference>
<evidence type="ECO:0000313" key="1">
    <source>
        <dbReference type="EMBL" id="ROO30874.1"/>
    </source>
</evidence>